<dbReference type="InterPro" id="IPR041342">
    <property type="entry name" value="CBM35"/>
</dbReference>
<dbReference type="Gene3D" id="3.20.20.80">
    <property type="entry name" value="Glycosidases"/>
    <property type="match status" value="1"/>
</dbReference>
<dbReference type="PROSITE" id="PS51175">
    <property type="entry name" value="CBM6"/>
    <property type="match status" value="2"/>
</dbReference>
<dbReference type="Gene3D" id="2.60.120.200">
    <property type="match status" value="1"/>
</dbReference>
<keyword evidence="5" id="KW-0378">Hydrolase</keyword>
<proteinExistence type="predicted"/>
<feature type="signal peptide" evidence="3">
    <location>
        <begin position="1"/>
        <end position="22"/>
    </location>
</feature>
<evidence type="ECO:0000259" key="4">
    <source>
        <dbReference type="PROSITE" id="PS51175"/>
    </source>
</evidence>
<keyword evidence="1 3" id="KW-0732">Signal</keyword>
<feature type="domain" description="CBM6" evidence="4">
    <location>
        <begin position="1082"/>
        <end position="1223"/>
    </location>
</feature>
<evidence type="ECO:0000313" key="6">
    <source>
        <dbReference type="Proteomes" id="UP000193334"/>
    </source>
</evidence>
<feature type="chain" id="PRO_5012822964" evidence="3">
    <location>
        <begin position="23"/>
        <end position="1436"/>
    </location>
</feature>
<evidence type="ECO:0000313" key="5">
    <source>
        <dbReference type="EMBL" id="ARN56274.1"/>
    </source>
</evidence>
<dbReference type="Gene3D" id="2.60.120.260">
    <property type="entry name" value="Galactose-binding domain-like"/>
    <property type="match status" value="4"/>
</dbReference>
<feature type="region of interest" description="Disordered" evidence="2">
    <location>
        <begin position="872"/>
        <end position="891"/>
    </location>
</feature>
<accession>A0A1W6LKM0</accession>
<dbReference type="KEGG" id="pbp:STSP1_00650"/>
<dbReference type="RefSeq" id="WP_085754980.1">
    <property type="nucleotide sequence ID" value="NZ_CP021023.1"/>
</dbReference>
<dbReference type="EMBL" id="CP021023">
    <property type="protein sequence ID" value="ARN56274.1"/>
    <property type="molecule type" value="Genomic_DNA"/>
</dbReference>
<dbReference type="PANTHER" id="PTHR34154:SF3">
    <property type="entry name" value="ALKALI-SENSITIVE LINKAGE PROTEIN 1"/>
    <property type="match status" value="1"/>
</dbReference>
<dbReference type="CDD" id="cd04080">
    <property type="entry name" value="CBM6_cellulase-like"/>
    <property type="match status" value="3"/>
</dbReference>
<evidence type="ECO:0000256" key="1">
    <source>
        <dbReference type="ARBA" id="ARBA00022729"/>
    </source>
</evidence>
<reference evidence="6" key="1">
    <citation type="submission" date="2017-04" db="EMBL/GenBank/DDBJ databases">
        <title>Comparative genomics and description of representatives of a novel lineage of planctomycetes thriving in anoxic sediments.</title>
        <authorList>
            <person name="Spring S."/>
            <person name="Bunk B."/>
            <person name="Sproer C."/>
        </authorList>
    </citation>
    <scope>NUCLEOTIDE SEQUENCE [LARGE SCALE GENOMIC DNA]</scope>
    <source>
        <strain evidence="6">ST-PulAB-D4</strain>
    </source>
</reference>
<sequence precursor="true">MKNLLSLIAVILIFSAAGKSFGETITIDNDIQTYTSLADTTVNITGTSELHLSGSSSVLDNCQINLNSAEAWLFFSSLKPSEVNSSVYLSQIYVNGSQSALDSNIRIVRYHNGAVVIPHGEDYEPLKVYSGINFTGSSQRFGLHTYYKTEQLGAMNDSICSFTLKRGYMATFAENSDGTGISRVYIADDKKLKIGVMPADLDKSVSFVRVFPWHWTTKKGWAGGTPSNVSGSASEALNCSWRYNWGNGGETTLDVEYVPMRHGPTWPSYSVTNAKENVTHVLGFNEPDRPDQADMSVSEAIDRWPNLLESGLRLGAPSPSDGGLNWLYDFIDQADALNYRVDFVPVHFYKNNWSASQMYNWLKAVHERTKRPLWITEWNNGCNWTTPHPSYQQNGDKIAELLSMLSTASFVERYSIYQWCTNREMFYDDGWLTPAGNAYKDHVSFPAISLDQNKECIGFYKLDAPNGTSAVDLSGKQMDAGLKNGLSFDNDSVQGMRGYALSLDGDEYIELPEGYDEFDNGFSASFWVYPTAVKSYARFFDLGNGPNGDNIVAARYSDTDDLYFQVYNNATGGSMVRASNAIELNKWQFFSVTVDSIGNVKIYKDSQLIKTGTATPPRSVLRSSNFIGRSNWSSDGYYEGRIDDIRLFDYALTGNEIDTLFNISMTSEPYDGTPADIPGQISAERFDLGGQGIAYHDSTIGNEQEAFRLGEDVDIRGVFDYYNSFAVTDIGPDEWLNYTVNIPDSDNYCMYLRASTTLSETPVVIKHFTYPSFDAAGVYDEQNVQTNQVDYSMSYSSNSSWTTGIGQTLGASQVMTYEEFKPWVEEKYLSGNGGVLNFDNNELNNSESFTAVFAGGQKQFSVTATGSSGASSFVNNTASGGGRTPVSGDKRLQGNTSRYEFEFSDFVGMEPQDLIAAGITILGRDGSSDGWWRVIAYYTNGEDSGSTSTSRYIDMTSGNTTYDSFSGIAAPDGYWITKLRVHCDNSWIWSAVDDLAFVLENQAQSSSVMALSSLEEQMLAEFTVSSTGSSDNFKTFVLNDVILPAAGSKVLRMEFPFGGLDVNWLRIEKEGHWGQTPPTIPGRIQAEEYDFGGAGKAYYDTSSDNGIGDFRYYENVDVADIGESGSEYAVGGIEAGEWLSYTVNSIEGTADVYAKAASVQSGGQILVRIDDELSAVIDVPNTGGLTNWQIIPALCEPLPEKQNASVELEFAGEGFQLDWLQFAKQVPYPENVPHSIPGQIEFENFDTGGQEISFFDTTPTNTYGGYRPDEAVEIAAVNEGFAVYTEAGEWLEYTVDLAGGNYDLSILSAGPYSGQQLTLSLDGNHIVSADLNTTGSWSDWQTTVIPDLVLPDGQGQVLRMELDSSSVFLDNMSFIRHYNPADIDQSTKVDLEDFSILSDQWLVAPAEPSADIAEPPNNQVGIDDLLILLENWLVEE</sequence>
<dbReference type="STRING" id="1941349.STSP1_00650"/>
<dbReference type="GO" id="GO:0030246">
    <property type="term" value="F:carbohydrate binding"/>
    <property type="evidence" value="ECO:0007669"/>
    <property type="project" value="InterPro"/>
</dbReference>
<dbReference type="SUPFAM" id="SSF51445">
    <property type="entry name" value="(Trans)glycosidases"/>
    <property type="match status" value="1"/>
</dbReference>
<dbReference type="InterPro" id="IPR024655">
    <property type="entry name" value="Asl1_glyco_hydro_catalytic"/>
</dbReference>
<gene>
    <name evidence="5" type="ORF">STSP1_00650</name>
</gene>
<dbReference type="Pfam" id="PF18099">
    <property type="entry name" value="CBM_35_2"/>
    <property type="match status" value="1"/>
</dbReference>
<evidence type="ECO:0000256" key="3">
    <source>
        <dbReference type="SAM" id="SignalP"/>
    </source>
</evidence>
<dbReference type="Gene3D" id="2.60.20.10">
    <property type="entry name" value="Crystallins"/>
    <property type="match status" value="1"/>
</dbReference>
<dbReference type="InterPro" id="IPR006584">
    <property type="entry name" value="Cellulose-bd_IV"/>
</dbReference>
<evidence type="ECO:0000256" key="2">
    <source>
        <dbReference type="SAM" id="MobiDB-lite"/>
    </source>
</evidence>
<dbReference type="InterPro" id="IPR005084">
    <property type="entry name" value="CBM6"/>
</dbReference>
<dbReference type="InterPro" id="IPR013320">
    <property type="entry name" value="ConA-like_dom_sf"/>
</dbReference>
<dbReference type="InterPro" id="IPR017853">
    <property type="entry name" value="GH"/>
</dbReference>
<dbReference type="SMART" id="SM00606">
    <property type="entry name" value="CBD_IV"/>
    <property type="match status" value="2"/>
</dbReference>
<dbReference type="InterPro" id="IPR053183">
    <property type="entry name" value="ASL1"/>
</dbReference>
<dbReference type="Proteomes" id="UP000193334">
    <property type="component" value="Chromosome"/>
</dbReference>
<dbReference type="Pfam" id="PF13385">
    <property type="entry name" value="Laminin_G_3"/>
    <property type="match status" value="1"/>
</dbReference>
<keyword evidence="6" id="KW-1185">Reference proteome</keyword>
<protein>
    <submittedName>
        <fullName evidence="5">Glycosyl hydrolase catalytic core</fullName>
    </submittedName>
</protein>
<dbReference type="Pfam" id="PF03422">
    <property type="entry name" value="CBM_6"/>
    <property type="match status" value="1"/>
</dbReference>
<name>A0A1W6LKM0_9BACT</name>
<dbReference type="Pfam" id="PF11790">
    <property type="entry name" value="Glyco_hydro_cc"/>
    <property type="match status" value="1"/>
</dbReference>
<dbReference type="SUPFAM" id="SSF49899">
    <property type="entry name" value="Concanavalin A-like lectins/glucanases"/>
    <property type="match status" value="1"/>
</dbReference>
<dbReference type="GO" id="GO:0016787">
    <property type="term" value="F:hydrolase activity"/>
    <property type="evidence" value="ECO:0007669"/>
    <property type="project" value="UniProtKB-KW"/>
</dbReference>
<dbReference type="PANTHER" id="PTHR34154">
    <property type="entry name" value="ALKALI-SENSITIVE LINKAGE PROTEIN 1"/>
    <property type="match status" value="1"/>
</dbReference>
<dbReference type="SUPFAM" id="SSF49785">
    <property type="entry name" value="Galactose-binding domain-like"/>
    <property type="match status" value="3"/>
</dbReference>
<feature type="domain" description="CBM6" evidence="4">
    <location>
        <begin position="1238"/>
        <end position="1375"/>
    </location>
</feature>
<dbReference type="InterPro" id="IPR008979">
    <property type="entry name" value="Galactose-bd-like_sf"/>
</dbReference>
<organism evidence="5 6">
    <name type="scientific">Sedimentisphaera salicampi</name>
    <dbReference type="NCBI Taxonomy" id="1941349"/>
    <lineage>
        <taxon>Bacteria</taxon>
        <taxon>Pseudomonadati</taxon>
        <taxon>Planctomycetota</taxon>
        <taxon>Phycisphaerae</taxon>
        <taxon>Sedimentisphaerales</taxon>
        <taxon>Sedimentisphaeraceae</taxon>
        <taxon>Sedimentisphaera</taxon>
    </lineage>
</organism>
<dbReference type="GO" id="GO:0071966">
    <property type="term" value="P:fungal-type cell wall polysaccharide metabolic process"/>
    <property type="evidence" value="ECO:0007669"/>
    <property type="project" value="TreeGrafter"/>
</dbReference>